<evidence type="ECO:0000313" key="3">
    <source>
        <dbReference type="Proteomes" id="UP001218071"/>
    </source>
</evidence>
<dbReference type="Proteomes" id="UP001218071">
    <property type="component" value="Chromosome"/>
</dbReference>
<evidence type="ECO:0000313" key="2">
    <source>
        <dbReference type="EMBL" id="WCZ39926.1"/>
    </source>
</evidence>
<protein>
    <submittedName>
        <fullName evidence="2">Transposase</fullName>
    </submittedName>
</protein>
<feature type="domain" description="IstB-like ATP-binding" evidence="1">
    <location>
        <begin position="38"/>
        <end position="253"/>
    </location>
</feature>
<name>A0ABY7UMK1_9CORY</name>
<organism evidence="2 3">
    <name type="scientific">Corynebacterium jeddahense</name>
    <dbReference type="NCBI Taxonomy" id="1414719"/>
    <lineage>
        <taxon>Bacteria</taxon>
        <taxon>Bacillati</taxon>
        <taxon>Actinomycetota</taxon>
        <taxon>Actinomycetes</taxon>
        <taxon>Mycobacteriales</taxon>
        <taxon>Corynebacteriaceae</taxon>
        <taxon>Corynebacterium</taxon>
    </lineage>
</organism>
<accession>A0ABY7UMK1</accession>
<dbReference type="InterPro" id="IPR002611">
    <property type="entry name" value="IstB_ATP-bd"/>
</dbReference>
<dbReference type="InterPro" id="IPR027417">
    <property type="entry name" value="P-loop_NTPase"/>
</dbReference>
<dbReference type="PANTHER" id="PTHR30050:SF4">
    <property type="entry name" value="ATP-BINDING PROTEIN RV3427C IN INSERTION SEQUENCE-RELATED"/>
    <property type="match status" value="1"/>
</dbReference>
<dbReference type="PANTHER" id="PTHR30050">
    <property type="entry name" value="CHROMOSOMAL REPLICATION INITIATOR PROTEIN DNAA"/>
    <property type="match status" value="1"/>
</dbReference>
<evidence type="ECO:0000259" key="1">
    <source>
        <dbReference type="Pfam" id="PF01695"/>
    </source>
</evidence>
<proteinExistence type="predicted"/>
<dbReference type="EMBL" id="CP063194">
    <property type="protein sequence ID" value="WCZ39926.1"/>
    <property type="molecule type" value="Genomic_DNA"/>
</dbReference>
<dbReference type="Gene3D" id="3.40.50.300">
    <property type="entry name" value="P-loop containing nucleotide triphosphate hydrolases"/>
    <property type="match status" value="1"/>
</dbReference>
<dbReference type="SUPFAM" id="SSF52540">
    <property type="entry name" value="P-loop containing nucleoside triphosphate hydrolases"/>
    <property type="match status" value="1"/>
</dbReference>
<dbReference type="Pfam" id="PF01695">
    <property type="entry name" value="IstB_IS21"/>
    <property type="match status" value="1"/>
</dbReference>
<reference evidence="2 3" key="1">
    <citation type="submission" date="2020-10" db="EMBL/GenBank/DDBJ databases">
        <title>Complete genome sequence of Corynebacterium jeddahense DSM 45997, type strain of Corynebacterium jeddahense.</title>
        <authorList>
            <person name="Busche T."/>
            <person name="Kalinowski J."/>
            <person name="Ruckert C."/>
        </authorList>
    </citation>
    <scope>NUCLEOTIDE SEQUENCE [LARGE SCALE GENOMIC DNA]</scope>
    <source>
        <strain evidence="2 3">DSM 45997</strain>
    </source>
</reference>
<dbReference type="RefSeq" id="WP_042408781.1">
    <property type="nucleotide sequence ID" value="NZ_CBYN010000095.1"/>
</dbReference>
<dbReference type="InterPro" id="IPR028350">
    <property type="entry name" value="DNAC/IstB-like"/>
</dbReference>
<gene>
    <name evidence="2" type="ORF">CJEDD_11800</name>
</gene>
<dbReference type="PIRSF" id="PIRSF003073">
    <property type="entry name" value="DNAC_TnpB_IstB"/>
    <property type="match status" value="1"/>
</dbReference>
<sequence>MTPPTPPQERFLDESVLADFTAMRMTAFGKSVIDIANDPAFDTWTFSQKVLYALDKEVAARRERRINKLLKASRSPNPDACLEDVVYAPDRNINPEQVSRLAHGQWCHLGQNIVILGKSSVGKTYRAQALITAACRNDYSARFYRTDMLAAHFAVMPLDDPARLKLIRELISVDVLVLDDFLTTPVDATTAHLLFNILSEREGNRSTIVTSQFTPQDWYRSIPDAVIAESILNRLIAGAEIITLEGPNMRLETNQ</sequence>
<keyword evidence="3" id="KW-1185">Reference proteome</keyword>